<comment type="caution">
    <text evidence="1">The sequence shown here is derived from an EMBL/GenBank/DDBJ whole genome shotgun (WGS) entry which is preliminary data.</text>
</comment>
<sequence length="102" mass="10943">MPRMTRRSFLKRTSVGVATGSALVGAFAVAKPVEAQPTGASTAGVGRMTYADLASTPVNDEPLVLHVRQRSTGEVSILTGTREITYRDPRLVAHLLKRVARP</sequence>
<dbReference type="EMBL" id="BKZV01000002">
    <property type="protein sequence ID" value="GER83096.1"/>
    <property type="molecule type" value="Genomic_DNA"/>
</dbReference>
<keyword evidence="2" id="KW-1185">Reference proteome</keyword>
<protein>
    <recommendedName>
        <fullName evidence="3">Twin-arginine translocation signal domain-containing protein</fullName>
    </recommendedName>
</protein>
<dbReference type="PROSITE" id="PS51318">
    <property type="entry name" value="TAT"/>
    <property type="match status" value="1"/>
</dbReference>
<dbReference type="RefSeq" id="WP_151727906.1">
    <property type="nucleotide sequence ID" value="NZ_BKZV01000002.1"/>
</dbReference>
<evidence type="ECO:0000313" key="1">
    <source>
        <dbReference type="EMBL" id="GER83096.1"/>
    </source>
</evidence>
<proteinExistence type="predicted"/>
<name>A0A5J4KAC8_9CHLR</name>
<dbReference type="NCBIfam" id="TIGR01409">
    <property type="entry name" value="TAT_signal_seq"/>
    <property type="match status" value="1"/>
</dbReference>
<dbReference type="AlphaFoldDB" id="A0A5J4KAC8"/>
<dbReference type="Proteomes" id="UP000334820">
    <property type="component" value="Unassembled WGS sequence"/>
</dbReference>
<dbReference type="InterPro" id="IPR006311">
    <property type="entry name" value="TAT_signal"/>
</dbReference>
<gene>
    <name evidence="1" type="ORF">KTAU_17330</name>
</gene>
<reference evidence="1 2" key="1">
    <citation type="journal article" date="2019" name="Int. J. Syst. Evol. Microbiol.">
        <title>Thermogemmatispora aurantia sp. nov. and Thermogemmatispora argillosa sp. nov., within the class Ktedonobacteria, and emended description of the genus Thermogemmatispora.</title>
        <authorList>
            <person name="Zheng Y."/>
            <person name="Wang C.M."/>
            <person name="Sakai Y."/>
            <person name="Abe K."/>
            <person name="Yokota A."/>
            <person name="Yabe S."/>
        </authorList>
    </citation>
    <scope>NUCLEOTIDE SEQUENCE [LARGE SCALE GENOMIC DNA]</scope>
    <source>
        <strain evidence="1 2">A1-2</strain>
    </source>
</reference>
<accession>A0A5J4KAC8</accession>
<evidence type="ECO:0008006" key="3">
    <source>
        <dbReference type="Google" id="ProtNLM"/>
    </source>
</evidence>
<dbReference type="InterPro" id="IPR019546">
    <property type="entry name" value="TAT_signal_bac_arc"/>
</dbReference>
<evidence type="ECO:0000313" key="2">
    <source>
        <dbReference type="Proteomes" id="UP000334820"/>
    </source>
</evidence>
<organism evidence="1 2">
    <name type="scientific">Thermogemmatispora aurantia</name>
    <dbReference type="NCBI Taxonomy" id="2045279"/>
    <lineage>
        <taxon>Bacteria</taxon>
        <taxon>Bacillati</taxon>
        <taxon>Chloroflexota</taxon>
        <taxon>Ktedonobacteria</taxon>
        <taxon>Thermogemmatisporales</taxon>
        <taxon>Thermogemmatisporaceae</taxon>
        <taxon>Thermogemmatispora</taxon>
    </lineage>
</organism>